<evidence type="ECO:0000313" key="4">
    <source>
        <dbReference type="Proteomes" id="UP000577408"/>
    </source>
</evidence>
<dbReference type="SUPFAM" id="SSF53800">
    <property type="entry name" value="Chelatase"/>
    <property type="match status" value="1"/>
</dbReference>
<dbReference type="InterPro" id="IPR050963">
    <property type="entry name" value="Sirohydro_Cobaltochel/CbiX"/>
</dbReference>
<dbReference type="RefSeq" id="WP_181192526.1">
    <property type="nucleotide sequence ID" value="NZ_JABFED010000005.1"/>
</dbReference>
<evidence type="ECO:0000256" key="2">
    <source>
        <dbReference type="ARBA" id="ARBA00023239"/>
    </source>
</evidence>
<keyword evidence="2" id="KW-0456">Lyase</keyword>
<reference evidence="3 4" key="1">
    <citation type="submission" date="2020-05" db="EMBL/GenBank/DDBJ databases">
        <title>Descriptions of Corynebacterium xxxx sp. nov., Corynebacterium yyyy sp. nov. and Corynebacterium zzzz sp. nov.</title>
        <authorList>
            <person name="Zhang G."/>
        </authorList>
    </citation>
    <scope>NUCLEOTIDE SEQUENCE [LARGE SCALE GENOMIC DNA]</scope>
    <source>
        <strain evidence="4">zg-913</strain>
    </source>
</reference>
<gene>
    <name evidence="3" type="ORF">HMA55_08010</name>
</gene>
<organism evidence="3 4">
    <name type="scientific">Corynebacterium wankanglinii</name>
    <dbReference type="NCBI Taxonomy" id="2735136"/>
    <lineage>
        <taxon>Bacteria</taxon>
        <taxon>Bacillati</taxon>
        <taxon>Actinomycetota</taxon>
        <taxon>Actinomycetes</taxon>
        <taxon>Mycobacteriales</taxon>
        <taxon>Corynebacteriaceae</taxon>
        <taxon>Corynebacterium</taxon>
    </lineage>
</organism>
<sequence length="221" mass="23605">MTALITLSHGSRHPRAKEGIRALTEAAASQLGVEWADAHLEFDTPTLADAARELARAGHREAVVVPLLFTRAFHAKVDVPEAVRLAGEHMRVVLAEPLGTGEDIADVLASRVPADASRVVLYPVGTSNEEQAKRYEALARAVEKHTARPTAVVAATRGGTDALQELAPFHLLPLFVTHGTLLDSAYRALPKGCTASEPLTTALAGVVAHRYLQKEKAHVQA</sequence>
<keyword evidence="4" id="KW-1185">Reference proteome</keyword>
<evidence type="ECO:0000256" key="1">
    <source>
        <dbReference type="ARBA" id="ARBA00022723"/>
    </source>
</evidence>
<dbReference type="InterPro" id="IPR002762">
    <property type="entry name" value="CbiX-like"/>
</dbReference>
<evidence type="ECO:0000313" key="3">
    <source>
        <dbReference type="EMBL" id="MBA1837835.1"/>
    </source>
</evidence>
<dbReference type="PANTHER" id="PTHR33542:SF5">
    <property type="entry name" value="FERROCHELATASE CHE1"/>
    <property type="match status" value="1"/>
</dbReference>
<comment type="caution">
    <text evidence="3">The sequence shown here is derived from an EMBL/GenBank/DDBJ whole genome shotgun (WGS) entry which is preliminary data.</text>
</comment>
<dbReference type="PANTHER" id="PTHR33542">
    <property type="entry name" value="SIROHYDROCHLORIN FERROCHELATASE, CHLOROPLASTIC"/>
    <property type="match status" value="1"/>
</dbReference>
<dbReference type="AlphaFoldDB" id="A0A7V8UV34"/>
<dbReference type="CDD" id="cd03416">
    <property type="entry name" value="CbiX_SirB_N"/>
    <property type="match status" value="1"/>
</dbReference>
<protein>
    <submittedName>
        <fullName evidence="3">Sirohydrochlorin chelatase</fullName>
    </submittedName>
</protein>
<dbReference type="Gene3D" id="3.40.50.1400">
    <property type="match status" value="1"/>
</dbReference>
<dbReference type="EMBL" id="JABFED010000005">
    <property type="protein sequence ID" value="MBA1837835.1"/>
    <property type="molecule type" value="Genomic_DNA"/>
</dbReference>
<dbReference type="Pfam" id="PF01903">
    <property type="entry name" value="CbiX"/>
    <property type="match status" value="1"/>
</dbReference>
<proteinExistence type="predicted"/>
<dbReference type="GO" id="GO:0016829">
    <property type="term" value="F:lyase activity"/>
    <property type="evidence" value="ECO:0007669"/>
    <property type="project" value="UniProtKB-KW"/>
</dbReference>
<name>A0A7V8UV34_9CORY</name>
<dbReference type="Proteomes" id="UP000577408">
    <property type="component" value="Unassembled WGS sequence"/>
</dbReference>
<keyword evidence="1" id="KW-0479">Metal-binding</keyword>
<dbReference type="GO" id="GO:0046872">
    <property type="term" value="F:metal ion binding"/>
    <property type="evidence" value="ECO:0007669"/>
    <property type="project" value="UniProtKB-KW"/>
</dbReference>
<accession>A0A7V8UV34</accession>